<dbReference type="GO" id="GO:0006281">
    <property type="term" value="P:DNA repair"/>
    <property type="evidence" value="ECO:0007669"/>
    <property type="project" value="InterPro"/>
</dbReference>
<feature type="domain" description="Helix-hairpin-helix DNA-binding motif class 1" evidence="1">
    <location>
        <begin position="41"/>
        <end position="60"/>
    </location>
</feature>
<accession>A0A7U4M2X7</accession>
<evidence type="ECO:0000313" key="3">
    <source>
        <dbReference type="Proteomes" id="UP000034444"/>
    </source>
</evidence>
<proteinExistence type="predicted"/>
<dbReference type="Pfam" id="PF12836">
    <property type="entry name" value="HHH_3"/>
    <property type="match status" value="1"/>
</dbReference>
<dbReference type="InterPro" id="IPR003583">
    <property type="entry name" value="Hlx-hairpin-Hlx_DNA-bd_motif"/>
</dbReference>
<dbReference type="EMBL" id="CP011308">
    <property type="protein sequence ID" value="AKF25891.1"/>
    <property type="molecule type" value="Genomic_DNA"/>
</dbReference>
<reference evidence="3" key="2">
    <citation type="journal article" date="2017" name="Stand. Genomic Sci.">
        <title>Complete genome sequence of the sulfur-oxidizing chemolithoautotrophic Sulfurovum lithotrophicum 42BKTT.</title>
        <authorList>
            <person name="Jeon W."/>
            <person name="Priscilla L."/>
            <person name="Park G."/>
            <person name="Lee H."/>
            <person name="Lee N."/>
            <person name="Lee D."/>
            <person name="Kwon H."/>
            <person name="Ahn I."/>
            <person name="Lee C."/>
            <person name="Lee H."/>
            <person name="Ahn J."/>
        </authorList>
    </citation>
    <scope>NUCLEOTIDE SEQUENCE [LARGE SCALE GENOMIC DNA]</scope>
    <source>
        <strain evidence="3">ATCC BAA-797 / 42BKT</strain>
    </source>
</reference>
<protein>
    <recommendedName>
        <fullName evidence="1">Helix-hairpin-helix DNA-binding motif class 1 domain-containing protein</fullName>
    </recommendedName>
</protein>
<dbReference type="PANTHER" id="PTHR21180:SF32">
    <property type="entry name" value="ENDONUCLEASE_EXONUCLEASE_PHOSPHATASE FAMILY DOMAIN-CONTAINING PROTEIN 1"/>
    <property type="match status" value="1"/>
</dbReference>
<dbReference type="InterPro" id="IPR051675">
    <property type="entry name" value="Endo/Exo/Phosphatase_dom_1"/>
</dbReference>
<dbReference type="NCBIfam" id="TIGR00426">
    <property type="entry name" value="competence protein ComEA helix-hairpin-helix repeat region"/>
    <property type="match status" value="1"/>
</dbReference>
<dbReference type="GO" id="GO:0003677">
    <property type="term" value="F:DNA binding"/>
    <property type="evidence" value="ECO:0007669"/>
    <property type="project" value="InterPro"/>
</dbReference>
<sequence>MSLHQLNTASKSELMEINGIGEKKADAIIKERKKGKFKSFEDFQRVEGIGEQTAKNVKNDVKVKKDTKKK</sequence>
<dbReference type="KEGG" id="slh:YH65_01065"/>
<dbReference type="AlphaFoldDB" id="A0A7U4M2X7"/>
<dbReference type="InterPro" id="IPR010994">
    <property type="entry name" value="RuvA_2-like"/>
</dbReference>
<evidence type="ECO:0000313" key="2">
    <source>
        <dbReference type="EMBL" id="AKF25891.1"/>
    </source>
</evidence>
<keyword evidence="3" id="KW-1185">Reference proteome</keyword>
<dbReference type="SUPFAM" id="SSF47781">
    <property type="entry name" value="RuvA domain 2-like"/>
    <property type="match status" value="1"/>
</dbReference>
<organism evidence="2 3">
    <name type="scientific">Sulfurovum lithotrophicum</name>
    <dbReference type="NCBI Taxonomy" id="206403"/>
    <lineage>
        <taxon>Bacteria</taxon>
        <taxon>Pseudomonadati</taxon>
        <taxon>Campylobacterota</taxon>
        <taxon>Epsilonproteobacteria</taxon>
        <taxon>Campylobacterales</taxon>
        <taxon>Sulfurovaceae</taxon>
        <taxon>Sulfurovum</taxon>
    </lineage>
</organism>
<reference evidence="2 3" key="1">
    <citation type="submission" date="2015-04" db="EMBL/GenBank/DDBJ databases">
        <title>Complete genome sequence of Sulfurovum lithotrophicum ATCC BAA-797T.</title>
        <authorList>
            <person name="Ahn J."/>
            <person name="Park G."/>
            <person name="Jeon W."/>
            <person name="Jang Y."/>
            <person name="Jang M."/>
            <person name="Lee H."/>
            <person name="Lee H."/>
        </authorList>
    </citation>
    <scope>NUCLEOTIDE SEQUENCE [LARGE SCALE GENOMIC DNA]</scope>
    <source>
        <strain evidence="3">ATCC BAA-797 / 42BKT</strain>
    </source>
</reference>
<feature type="domain" description="Helix-hairpin-helix DNA-binding motif class 1" evidence="1">
    <location>
        <begin position="12"/>
        <end position="31"/>
    </location>
</feature>
<evidence type="ECO:0000259" key="1">
    <source>
        <dbReference type="SMART" id="SM00278"/>
    </source>
</evidence>
<dbReference type="GO" id="GO:0015628">
    <property type="term" value="P:protein secretion by the type II secretion system"/>
    <property type="evidence" value="ECO:0007669"/>
    <property type="project" value="TreeGrafter"/>
</dbReference>
<name>A0A7U4M2X7_9BACT</name>
<gene>
    <name evidence="2" type="ORF">YH65_01065</name>
</gene>
<dbReference type="GO" id="GO:0015627">
    <property type="term" value="C:type II protein secretion system complex"/>
    <property type="evidence" value="ECO:0007669"/>
    <property type="project" value="TreeGrafter"/>
</dbReference>
<dbReference type="InterPro" id="IPR004509">
    <property type="entry name" value="Competence_ComEA_HhH"/>
</dbReference>
<dbReference type="Proteomes" id="UP000034444">
    <property type="component" value="Chromosome"/>
</dbReference>
<dbReference type="PANTHER" id="PTHR21180">
    <property type="entry name" value="ENDONUCLEASE/EXONUCLEASE/PHOSPHATASE FAMILY DOMAIN-CONTAINING PROTEIN 1"/>
    <property type="match status" value="1"/>
</dbReference>
<dbReference type="Gene3D" id="1.10.150.280">
    <property type="entry name" value="AF1531-like domain"/>
    <property type="match status" value="1"/>
</dbReference>
<dbReference type="SMART" id="SM00278">
    <property type="entry name" value="HhH1"/>
    <property type="match status" value="2"/>
</dbReference>